<evidence type="ECO:0000256" key="3">
    <source>
        <dbReference type="ARBA" id="ARBA00022964"/>
    </source>
</evidence>
<proteinExistence type="predicted"/>
<organism evidence="7 8">
    <name type="scientific">Providencia phage PSTNGR1</name>
    <dbReference type="NCBI Taxonomy" id="2783542"/>
    <lineage>
        <taxon>Viruses</taxon>
        <taxon>Duplodnaviria</taxon>
        <taxon>Heunggongvirae</taxon>
        <taxon>Uroviricota</taxon>
        <taxon>Caudoviricetes</taxon>
        <taxon>Autographivirales</taxon>
        <taxon>Autonotataviridae</taxon>
        <taxon>Jeruvirus</taxon>
        <taxon>Jeruvirus PSTNGR1</taxon>
    </lineage>
</organism>
<dbReference type="SUPFAM" id="SSF51197">
    <property type="entry name" value="Clavaminate synthase-like"/>
    <property type="match status" value="1"/>
</dbReference>
<evidence type="ECO:0000259" key="6">
    <source>
        <dbReference type="PROSITE" id="PS51471"/>
    </source>
</evidence>
<evidence type="ECO:0000256" key="5">
    <source>
        <dbReference type="ARBA" id="ARBA00023004"/>
    </source>
</evidence>
<evidence type="ECO:0000313" key="7">
    <source>
        <dbReference type="EMBL" id="QPB11264.1"/>
    </source>
</evidence>
<sequence length="239" mass="26777">MHLLIDGQVCVPQMAWLNAGLRHHLPGLTKLAQLVEASGNGVLPDRLDKVERAALMWLQNQTVISAGVGYVLPLFSEEYCDKLVIEADAMAESIGYEPNEQEEVDYQIPELMLENCCESLFAAMYVFKQRVLDVYSVLLFGTKAEVVRSVQFARYEPKGVRHGNWHKDADSDITSVVSLQPEAFEGGGTDLRLNAWESVHVPAVPKGSILFFNGKHTLHRGCAVTKGRRDLLVFWTEYK</sequence>
<evidence type="ECO:0000256" key="1">
    <source>
        <dbReference type="ARBA" id="ARBA00001961"/>
    </source>
</evidence>
<dbReference type="GO" id="GO:0005506">
    <property type="term" value="F:iron ion binding"/>
    <property type="evidence" value="ECO:0007669"/>
    <property type="project" value="InterPro"/>
</dbReference>
<accession>A0A873WRF1</accession>
<keyword evidence="8" id="KW-1185">Reference proteome</keyword>
<reference evidence="7" key="1">
    <citation type="submission" date="2020-10" db="EMBL/GenBank/DDBJ databases">
        <authorList>
            <person name="Yerushalmy O."/>
            <person name="Gronovich N."/>
            <person name="Alkalay-Oren S."/>
            <person name="Coppenhagen-Glazer S."/>
            <person name="Hazan R."/>
        </authorList>
    </citation>
    <scope>NUCLEOTIDE SEQUENCE</scope>
</reference>
<dbReference type="Proteomes" id="UP000663393">
    <property type="component" value="Segment"/>
</dbReference>
<protein>
    <recommendedName>
        <fullName evidence="6">Fe2OG dioxygenase domain-containing protein</fullName>
    </recommendedName>
</protein>
<dbReference type="GO" id="GO:0016705">
    <property type="term" value="F:oxidoreductase activity, acting on paired donors, with incorporation or reduction of molecular oxygen"/>
    <property type="evidence" value="ECO:0007669"/>
    <property type="project" value="InterPro"/>
</dbReference>
<dbReference type="EMBL" id="MW145136">
    <property type="protein sequence ID" value="QPB11264.1"/>
    <property type="molecule type" value="Genomic_DNA"/>
</dbReference>
<keyword evidence="2" id="KW-0479">Metal-binding</keyword>
<evidence type="ECO:0000313" key="8">
    <source>
        <dbReference type="Proteomes" id="UP000663393"/>
    </source>
</evidence>
<dbReference type="Gene3D" id="2.60.120.620">
    <property type="entry name" value="q2cbj1_9rhob like domain"/>
    <property type="match status" value="1"/>
</dbReference>
<dbReference type="GO" id="GO:0031418">
    <property type="term" value="F:L-ascorbic acid binding"/>
    <property type="evidence" value="ECO:0007669"/>
    <property type="project" value="InterPro"/>
</dbReference>
<dbReference type="PROSITE" id="PS51471">
    <property type="entry name" value="FE2OG_OXY"/>
    <property type="match status" value="1"/>
</dbReference>
<dbReference type="InterPro" id="IPR005123">
    <property type="entry name" value="Oxoglu/Fe-dep_dioxygenase_dom"/>
</dbReference>
<comment type="cofactor">
    <cofactor evidence="1">
        <name>L-ascorbate</name>
        <dbReference type="ChEBI" id="CHEBI:38290"/>
    </cofactor>
</comment>
<keyword evidence="3" id="KW-0223">Dioxygenase</keyword>
<evidence type="ECO:0000256" key="2">
    <source>
        <dbReference type="ARBA" id="ARBA00022723"/>
    </source>
</evidence>
<keyword evidence="4" id="KW-0560">Oxidoreductase</keyword>
<dbReference type="SMART" id="SM00702">
    <property type="entry name" value="P4Hc"/>
    <property type="match status" value="1"/>
</dbReference>
<name>A0A873WRF1_9CAUD</name>
<keyword evidence="5" id="KW-0408">Iron</keyword>
<dbReference type="InterPro" id="IPR006620">
    <property type="entry name" value="Pro_4_hyd_alph"/>
</dbReference>
<dbReference type="GO" id="GO:0051213">
    <property type="term" value="F:dioxygenase activity"/>
    <property type="evidence" value="ECO:0007669"/>
    <property type="project" value="UniProtKB-KW"/>
</dbReference>
<evidence type="ECO:0000256" key="4">
    <source>
        <dbReference type="ARBA" id="ARBA00023002"/>
    </source>
</evidence>
<feature type="domain" description="Fe2OG dioxygenase" evidence="6">
    <location>
        <begin position="143"/>
        <end position="238"/>
    </location>
</feature>